<dbReference type="InterPro" id="IPR008988">
    <property type="entry name" value="Transcriptional_repressor_C"/>
</dbReference>
<dbReference type="SMART" id="SM00899">
    <property type="entry name" value="FeoA"/>
    <property type="match status" value="1"/>
</dbReference>
<name>H6L1P4_SAPGL</name>
<sequence length="120" mass="13854">MPIPPFSLIWPVPKKEQSIFFGHFYRFSLNLQDYTHNTIYMSENSSIRRLWEAKKGEQLTFLHTDSPLLSLKLMEMGLFPAAKFRLLKRAPLAGPLLLELADNLQQLAIGPAEAKEIWIQ</sequence>
<protein>
    <submittedName>
        <fullName evidence="3">FeoA family protein</fullName>
    </submittedName>
</protein>
<proteinExistence type="predicted"/>
<evidence type="ECO:0000313" key="4">
    <source>
        <dbReference type="Proteomes" id="UP000007519"/>
    </source>
</evidence>
<evidence type="ECO:0000256" key="1">
    <source>
        <dbReference type="ARBA" id="ARBA00023004"/>
    </source>
</evidence>
<evidence type="ECO:0000259" key="2">
    <source>
        <dbReference type="SMART" id="SM00899"/>
    </source>
</evidence>
<keyword evidence="4" id="KW-1185">Reference proteome</keyword>
<dbReference type="InterPro" id="IPR007167">
    <property type="entry name" value="Fe-transptr_FeoA-like"/>
</dbReference>
<dbReference type="KEGG" id="sgn:SGRA_1957"/>
<dbReference type="EMBL" id="CP002831">
    <property type="protein sequence ID" value="AFC24688.1"/>
    <property type="molecule type" value="Genomic_DNA"/>
</dbReference>
<organism evidence="3 4">
    <name type="scientific">Saprospira grandis (strain Lewin)</name>
    <dbReference type="NCBI Taxonomy" id="984262"/>
    <lineage>
        <taxon>Bacteria</taxon>
        <taxon>Pseudomonadati</taxon>
        <taxon>Bacteroidota</taxon>
        <taxon>Saprospiria</taxon>
        <taxon>Saprospirales</taxon>
        <taxon>Saprospiraceae</taxon>
        <taxon>Saprospira</taxon>
    </lineage>
</organism>
<dbReference type="Pfam" id="PF04023">
    <property type="entry name" value="FeoA"/>
    <property type="match status" value="1"/>
</dbReference>
<dbReference type="STRING" id="984262.SGRA_1957"/>
<dbReference type="InterPro" id="IPR038157">
    <property type="entry name" value="FeoA_core_dom"/>
</dbReference>
<dbReference type="SUPFAM" id="SSF50037">
    <property type="entry name" value="C-terminal domain of transcriptional repressors"/>
    <property type="match status" value="1"/>
</dbReference>
<dbReference type="Gene3D" id="2.30.30.90">
    <property type="match status" value="1"/>
</dbReference>
<accession>H6L1P4</accession>
<reference evidence="3 4" key="1">
    <citation type="journal article" date="2012" name="Stand. Genomic Sci.">
        <title>Complete genome sequencing and analysis of Saprospira grandis str. Lewin, a predatory marine bacterium.</title>
        <authorList>
            <person name="Saw J.H."/>
            <person name="Yuryev A."/>
            <person name="Kanbe M."/>
            <person name="Hou S."/>
            <person name="Young A.G."/>
            <person name="Aizawa S."/>
            <person name="Alam M."/>
        </authorList>
    </citation>
    <scope>NUCLEOTIDE SEQUENCE [LARGE SCALE GENOMIC DNA]</scope>
    <source>
        <strain evidence="3 4">Lewin</strain>
    </source>
</reference>
<keyword evidence="1" id="KW-0408">Iron</keyword>
<dbReference type="AlphaFoldDB" id="H6L1P4"/>
<dbReference type="Proteomes" id="UP000007519">
    <property type="component" value="Chromosome"/>
</dbReference>
<gene>
    <name evidence="3" type="ordered locus">SGRA_1957</name>
</gene>
<dbReference type="eggNOG" id="COG1918">
    <property type="taxonomic scope" value="Bacteria"/>
</dbReference>
<feature type="domain" description="Ferrous iron transporter FeoA-like" evidence="2">
    <location>
        <begin position="48"/>
        <end position="120"/>
    </location>
</feature>
<evidence type="ECO:0000313" key="3">
    <source>
        <dbReference type="EMBL" id="AFC24688.1"/>
    </source>
</evidence>
<dbReference type="GO" id="GO:0046914">
    <property type="term" value="F:transition metal ion binding"/>
    <property type="evidence" value="ECO:0007669"/>
    <property type="project" value="InterPro"/>
</dbReference>
<dbReference type="HOGENOM" id="CLU_2048103_0_0_10"/>